<dbReference type="AlphaFoldDB" id="A0A7G1Q751"/>
<keyword evidence="1" id="KW-0812">Transmembrane</keyword>
<dbReference type="PANTHER" id="PTHR36443">
    <property type="entry name" value="BSR5223 PROTEIN"/>
    <property type="match status" value="1"/>
</dbReference>
<dbReference type="EMBL" id="LR778175">
    <property type="protein sequence ID" value="CAB1274293.1"/>
    <property type="molecule type" value="Genomic_DNA"/>
</dbReference>
<evidence type="ECO:0000313" key="2">
    <source>
        <dbReference type="EMBL" id="CAB1274293.1"/>
    </source>
</evidence>
<dbReference type="KEGG" id="ntg:NSCAC_0096"/>
<dbReference type="PANTHER" id="PTHR36443:SF1">
    <property type="entry name" value="BSR5223 PROTEIN"/>
    <property type="match status" value="1"/>
</dbReference>
<organism evidence="2 3">
    <name type="scientific">Candidatus Nitrosacidococcus tergens</name>
    <dbReference type="NCBI Taxonomy" id="553981"/>
    <lineage>
        <taxon>Bacteria</taxon>
        <taxon>Pseudomonadati</taxon>
        <taxon>Pseudomonadota</taxon>
        <taxon>Gammaproteobacteria</taxon>
        <taxon>Chromatiales</taxon>
        <taxon>Chromatiaceae</taxon>
        <taxon>Candidatus Nitrosacidococcus</taxon>
    </lineage>
</organism>
<proteinExistence type="predicted"/>
<evidence type="ECO:0000313" key="3">
    <source>
        <dbReference type="Proteomes" id="UP000516072"/>
    </source>
</evidence>
<feature type="transmembrane region" description="Helical" evidence="1">
    <location>
        <begin position="14"/>
        <end position="32"/>
    </location>
</feature>
<dbReference type="Proteomes" id="UP000516072">
    <property type="component" value="Chromosome"/>
</dbReference>
<evidence type="ECO:0000256" key="1">
    <source>
        <dbReference type="SAM" id="Phobius"/>
    </source>
</evidence>
<feature type="transmembrane region" description="Helical" evidence="1">
    <location>
        <begin position="52"/>
        <end position="74"/>
    </location>
</feature>
<accession>A0A7G1Q751</accession>
<protein>
    <recommendedName>
        <fullName evidence="4">DUF2905 domain-containing protein</fullName>
    </recommendedName>
</protein>
<dbReference type="InterPro" id="IPR021320">
    <property type="entry name" value="DUF2905"/>
</dbReference>
<keyword evidence="3" id="KW-1185">Reference proteome</keyword>
<gene>
    <name evidence="2" type="ORF">NSCAC_0096</name>
</gene>
<dbReference type="Pfam" id="PF11146">
    <property type="entry name" value="DUF2905"/>
    <property type="match status" value="1"/>
</dbReference>
<name>A0A7G1Q751_9GAMM</name>
<sequence length="76" mass="8914">MLAVYKREDAMQRILMILGVLFILVGLAWPWLTKLNLGQLPGDIVIKRENFSFYFPITTSILISIIISLVFWLFRR</sequence>
<keyword evidence="1" id="KW-1133">Transmembrane helix</keyword>
<evidence type="ECO:0008006" key="4">
    <source>
        <dbReference type="Google" id="ProtNLM"/>
    </source>
</evidence>
<keyword evidence="1" id="KW-0472">Membrane</keyword>
<reference evidence="2 3" key="1">
    <citation type="submission" date="2020-03" db="EMBL/GenBank/DDBJ databases">
        <authorList>
            <person name="Picone N."/>
        </authorList>
    </citation>
    <scope>NUCLEOTIDE SEQUENCE [LARGE SCALE GENOMIC DNA]</scope>
    <source>
        <strain evidence="2">NSCAC1</strain>
    </source>
</reference>